<gene>
    <name evidence="1" type="ORF">GWI72_00920</name>
</gene>
<dbReference type="Proteomes" id="UP000586722">
    <property type="component" value="Unassembled WGS sequence"/>
</dbReference>
<keyword evidence="2" id="KW-1185">Reference proteome</keyword>
<sequence length="60" mass="6959">MIDLPRWRSYIARLASSFSTPLPALLDMPWDEALRWFPEVRAIYDETWGRGGGSYGGRNR</sequence>
<proteinExistence type="predicted"/>
<reference evidence="2" key="1">
    <citation type="submission" date="2020-01" db="EMBL/GenBank/DDBJ databases">
        <authorList>
            <person name="Fang Y."/>
            <person name="Sun R."/>
            <person name="Nie L."/>
            <person name="He J."/>
            <person name="Hao L."/>
            <person name="Wang L."/>
            <person name="Su S."/>
            <person name="Lv E."/>
            <person name="Zhang Z."/>
            <person name="Xie R."/>
            <person name="Liu H."/>
        </authorList>
    </citation>
    <scope>NUCLEOTIDE SEQUENCE [LARGE SCALE GENOMIC DNA]</scope>
    <source>
        <strain evidence="2">XCT-53</strain>
    </source>
</reference>
<protein>
    <submittedName>
        <fullName evidence="1">Uncharacterized protein</fullName>
    </submittedName>
</protein>
<name>A0A7X5F132_9HYPH</name>
<dbReference type="AlphaFoldDB" id="A0A7X5F132"/>
<comment type="caution">
    <text evidence="1">The sequence shown here is derived from an EMBL/GenBank/DDBJ whole genome shotgun (WGS) entry which is preliminary data.</text>
</comment>
<dbReference type="RefSeq" id="WP_179955991.1">
    <property type="nucleotide sequence ID" value="NZ_JAABLQ010000001.1"/>
</dbReference>
<dbReference type="EMBL" id="JAABLQ010000001">
    <property type="protein sequence ID" value="NBN76825.1"/>
    <property type="molecule type" value="Genomic_DNA"/>
</dbReference>
<organism evidence="1 2">
    <name type="scientific">Pannonibacter tanglangensis</name>
    <dbReference type="NCBI Taxonomy" id="2750084"/>
    <lineage>
        <taxon>Bacteria</taxon>
        <taxon>Pseudomonadati</taxon>
        <taxon>Pseudomonadota</taxon>
        <taxon>Alphaproteobacteria</taxon>
        <taxon>Hyphomicrobiales</taxon>
        <taxon>Stappiaceae</taxon>
        <taxon>Pannonibacter</taxon>
    </lineage>
</organism>
<accession>A0A7X5F132</accession>
<evidence type="ECO:0000313" key="2">
    <source>
        <dbReference type="Proteomes" id="UP000586722"/>
    </source>
</evidence>
<evidence type="ECO:0000313" key="1">
    <source>
        <dbReference type="EMBL" id="NBN76825.1"/>
    </source>
</evidence>